<dbReference type="Pfam" id="PF02683">
    <property type="entry name" value="DsbD_TM"/>
    <property type="match status" value="1"/>
</dbReference>
<feature type="transmembrane region" description="Helical" evidence="6">
    <location>
        <begin position="44"/>
        <end position="68"/>
    </location>
</feature>
<dbReference type="PANTHER" id="PTHR31272:SF9">
    <property type="entry name" value="BLL1027 PROTEIN"/>
    <property type="match status" value="1"/>
</dbReference>
<dbReference type="EMBL" id="CP003362">
    <property type="protein sequence ID" value="AGB50358.1"/>
    <property type="molecule type" value="Genomic_DNA"/>
</dbReference>
<keyword evidence="9" id="KW-1185">Reference proteome</keyword>
<dbReference type="AlphaFoldDB" id="L0L1U2"/>
<dbReference type="STRING" id="867904.Metho_2195"/>
<evidence type="ECO:0000256" key="4">
    <source>
        <dbReference type="ARBA" id="ARBA00022989"/>
    </source>
</evidence>
<dbReference type="KEGG" id="mhz:Metho_2195"/>
<evidence type="ECO:0000256" key="6">
    <source>
        <dbReference type="SAM" id="Phobius"/>
    </source>
</evidence>
<dbReference type="GeneID" id="14406708"/>
<feature type="transmembrane region" description="Helical" evidence="6">
    <location>
        <begin position="184"/>
        <end position="208"/>
    </location>
</feature>
<dbReference type="RefSeq" id="WP_015325523.1">
    <property type="nucleotide sequence ID" value="NC_019977.1"/>
</dbReference>
<feature type="transmembrane region" description="Helical" evidence="6">
    <location>
        <begin position="114"/>
        <end position="143"/>
    </location>
</feature>
<dbReference type="InterPro" id="IPR003834">
    <property type="entry name" value="Cyt_c_assmbl_TM_dom"/>
</dbReference>
<dbReference type="HOGENOM" id="CLU_053225_4_1_2"/>
<evidence type="ECO:0000259" key="7">
    <source>
        <dbReference type="Pfam" id="PF02683"/>
    </source>
</evidence>
<reference evidence="9" key="1">
    <citation type="submission" date="2012-02" db="EMBL/GenBank/DDBJ databases">
        <title>Complete sequence of chromosome of Methanomethylovorans hollandica DSM 15978.</title>
        <authorList>
            <person name="Lucas S."/>
            <person name="Copeland A."/>
            <person name="Lapidus A."/>
            <person name="Glavina del Rio T."/>
            <person name="Dalin E."/>
            <person name="Tice H."/>
            <person name="Bruce D."/>
            <person name="Goodwin L."/>
            <person name="Pitluck S."/>
            <person name="Peters L."/>
            <person name="Mikhailova N."/>
            <person name="Held B."/>
            <person name="Kyrpides N."/>
            <person name="Mavromatis K."/>
            <person name="Ivanova N."/>
            <person name="Brettin T."/>
            <person name="Detter J.C."/>
            <person name="Han C."/>
            <person name="Larimer F."/>
            <person name="Land M."/>
            <person name="Hauser L."/>
            <person name="Markowitz V."/>
            <person name="Cheng J.-F."/>
            <person name="Hugenholtz P."/>
            <person name="Woyke T."/>
            <person name="Wu D."/>
            <person name="Spring S."/>
            <person name="Schroeder M."/>
            <person name="Brambilla E."/>
            <person name="Klenk H.-P."/>
            <person name="Eisen J.A."/>
        </authorList>
    </citation>
    <scope>NUCLEOTIDE SEQUENCE [LARGE SCALE GENOMIC DNA]</scope>
    <source>
        <strain evidence="9">DSM 15978 / NBRC 107637 / DMS1</strain>
    </source>
</reference>
<feature type="transmembrane region" description="Helical" evidence="6">
    <location>
        <begin position="149"/>
        <end position="172"/>
    </location>
</feature>
<evidence type="ECO:0000256" key="2">
    <source>
        <dbReference type="ARBA" id="ARBA00006143"/>
    </source>
</evidence>
<comment type="subcellular location">
    <subcellularLocation>
        <location evidence="1">Membrane</location>
        <topology evidence="1">Multi-pass membrane protein</topology>
    </subcellularLocation>
</comment>
<dbReference type="InterPro" id="IPR051790">
    <property type="entry name" value="Cytochrome_c-biogenesis_DsbD"/>
</dbReference>
<dbReference type="GO" id="GO:0016020">
    <property type="term" value="C:membrane"/>
    <property type="evidence" value="ECO:0007669"/>
    <property type="project" value="UniProtKB-SubCell"/>
</dbReference>
<gene>
    <name evidence="8" type="ordered locus">Metho_2195</name>
</gene>
<organism evidence="8 9">
    <name type="scientific">Methanomethylovorans hollandica (strain DSM 15978 / NBRC 107637 / DMS1)</name>
    <dbReference type="NCBI Taxonomy" id="867904"/>
    <lineage>
        <taxon>Archaea</taxon>
        <taxon>Methanobacteriati</taxon>
        <taxon>Methanobacteriota</taxon>
        <taxon>Stenosarchaea group</taxon>
        <taxon>Methanomicrobia</taxon>
        <taxon>Methanosarcinales</taxon>
        <taxon>Methanosarcinaceae</taxon>
        <taxon>Methanomethylovorans</taxon>
    </lineage>
</organism>
<accession>L0L1U2</accession>
<keyword evidence="3 6" id="KW-0812">Transmembrane</keyword>
<protein>
    <submittedName>
        <fullName evidence="8">Cytochrome c biogenesis protein</fullName>
    </submittedName>
</protein>
<dbReference type="Proteomes" id="UP000010866">
    <property type="component" value="Chromosome"/>
</dbReference>
<dbReference type="OrthoDB" id="115386at2157"/>
<evidence type="ECO:0000313" key="9">
    <source>
        <dbReference type="Proteomes" id="UP000010866"/>
    </source>
</evidence>
<evidence type="ECO:0000313" key="8">
    <source>
        <dbReference type="EMBL" id="AGB50358.1"/>
    </source>
</evidence>
<sequence>MVITDLDPLAVLFAGIVSVLSPCTLPLLPAILAFSTKEGKYRPVAVVIGLALSFTAMGVLTSAFGAFLLDYIPYLHLAASIMIILFGIVMLFDLQFLNRILSFTGKVHVEKQGFLGGILLGSSLGIIWIPCVGPLLGSVLLLVAVQGNLVYGASLLLIYSIGFAVPMLIIAYSANVSSKRLSSIALYDVFMKKIAGFLLIVAGLWMAYTSQITTLFQF</sequence>
<name>L0L1U2_METHD</name>
<feature type="transmembrane region" description="Helical" evidence="6">
    <location>
        <begin position="12"/>
        <end position="32"/>
    </location>
</feature>
<keyword evidence="4 6" id="KW-1133">Transmembrane helix</keyword>
<dbReference type="PANTHER" id="PTHR31272">
    <property type="entry name" value="CYTOCHROME C-TYPE BIOGENESIS PROTEIN HI_1454-RELATED"/>
    <property type="match status" value="1"/>
</dbReference>
<evidence type="ECO:0000256" key="3">
    <source>
        <dbReference type="ARBA" id="ARBA00022692"/>
    </source>
</evidence>
<keyword evidence="5 6" id="KW-0472">Membrane</keyword>
<comment type="similarity">
    <text evidence="2">Belongs to the DsbD family.</text>
</comment>
<feature type="transmembrane region" description="Helical" evidence="6">
    <location>
        <begin position="74"/>
        <end position="94"/>
    </location>
</feature>
<evidence type="ECO:0000256" key="1">
    <source>
        <dbReference type="ARBA" id="ARBA00004141"/>
    </source>
</evidence>
<dbReference type="GO" id="GO:0017004">
    <property type="term" value="P:cytochrome complex assembly"/>
    <property type="evidence" value="ECO:0007669"/>
    <property type="project" value="InterPro"/>
</dbReference>
<evidence type="ECO:0000256" key="5">
    <source>
        <dbReference type="ARBA" id="ARBA00023136"/>
    </source>
</evidence>
<proteinExistence type="inferred from homology"/>
<feature type="domain" description="Cytochrome C biogenesis protein transmembrane" evidence="7">
    <location>
        <begin position="10"/>
        <end position="207"/>
    </location>
</feature>